<dbReference type="Proteomes" id="UP001204445">
    <property type="component" value="Unassembled WGS sequence"/>
</dbReference>
<dbReference type="InterPro" id="IPR023393">
    <property type="entry name" value="START-like_dom_sf"/>
</dbReference>
<dbReference type="PANTHER" id="PTHR39332:SF7">
    <property type="entry name" value="SRPBCC FAMILY PROTEIN"/>
    <property type="match status" value="1"/>
</dbReference>
<dbReference type="Pfam" id="PF10604">
    <property type="entry name" value="Polyketide_cyc2"/>
    <property type="match status" value="1"/>
</dbReference>
<gene>
    <name evidence="1" type="ORF">J2T55_001819</name>
</gene>
<proteinExistence type="predicted"/>
<organism evidence="1 2">
    <name type="scientific">Methylohalomonas lacus</name>
    <dbReference type="NCBI Taxonomy" id="398773"/>
    <lineage>
        <taxon>Bacteria</taxon>
        <taxon>Pseudomonadati</taxon>
        <taxon>Pseudomonadota</taxon>
        <taxon>Gammaproteobacteria</taxon>
        <taxon>Methylohalomonadales</taxon>
        <taxon>Methylohalomonadaceae</taxon>
        <taxon>Methylohalomonas</taxon>
    </lineage>
</organism>
<evidence type="ECO:0000313" key="2">
    <source>
        <dbReference type="Proteomes" id="UP001204445"/>
    </source>
</evidence>
<dbReference type="PANTHER" id="PTHR39332">
    <property type="entry name" value="BLL4707 PROTEIN"/>
    <property type="match status" value="1"/>
</dbReference>
<dbReference type="Gene3D" id="3.30.530.20">
    <property type="match status" value="1"/>
</dbReference>
<comment type="caution">
    <text evidence="1">The sequence shown here is derived from an EMBL/GenBank/DDBJ whole genome shotgun (WGS) entry which is preliminary data.</text>
</comment>
<accession>A0AAE3HML1</accession>
<protein>
    <submittedName>
        <fullName evidence="1">Uncharacterized protein YndB with AHSA1/START domain</fullName>
    </submittedName>
</protein>
<dbReference type="SUPFAM" id="SSF55961">
    <property type="entry name" value="Bet v1-like"/>
    <property type="match status" value="1"/>
</dbReference>
<dbReference type="RefSeq" id="WP_259055762.1">
    <property type="nucleotide sequence ID" value="NZ_JANUCT010000012.1"/>
</dbReference>
<dbReference type="InterPro" id="IPR019587">
    <property type="entry name" value="Polyketide_cyclase/dehydratase"/>
</dbReference>
<dbReference type="CDD" id="cd07821">
    <property type="entry name" value="PYR_PYL_RCAR_like"/>
    <property type="match status" value="1"/>
</dbReference>
<evidence type="ECO:0000313" key="1">
    <source>
        <dbReference type="EMBL" id="MCS3903787.1"/>
    </source>
</evidence>
<dbReference type="AlphaFoldDB" id="A0AAE3HML1"/>
<dbReference type="EMBL" id="JANUCT010000012">
    <property type="protein sequence ID" value="MCS3903787.1"/>
    <property type="molecule type" value="Genomic_DNA"/>
</dbReference>
<sequence>MRKFVTRGLTLGLVGLLLIPALATAHGPSRLKVMKEVEIDASPEKVWAVISEFCSIQDWHPAIAKCESDGSHEKGTTRVLTLENGESFTEEMLKHNDEEMLYAYRITEPNHDAVPVGTYGSTIDVNAGENGGSVLSWKGFFYRAYPNNDPPPELSDEAAENAIINIYDSGMASIKELAEQ</sequence>
<reference evidence="1" key="1">
    <citation type="submission" date="2022-08" db="EMBL/GenBank/DDBJ databases">
        <title>Genomic Encyclopedia of Type Strains, Phase III (KMG-III): the genomes of soil and plant-associated and newly described type strains.</title>
        <authorList>
            <person name="Whitman W."/>
        </authorList>
    </citation>
    <scope>NUCLEOTIDE SEQUENCE</scope>
    <source>
        <strain evidence="1">HMT 1</strain>
    </source>
</reference>
<keyword evidence="2" id="KW-1185">Reference proteome</keyword>
<name>A0AAE3HML1_9GAMM</name>